<dbReference type="OrthoDB" id="6502630at2759"/>
<evidence type="ECO:0000256" key="4">
    <source>
        <dbReference type="ARBA" id="ARBA00023159"/>
    </source>
</evidence>
<feature type="domain" description="Nucleolar protein 11 C-terminal" evidence="8">
    <location>
        <begin position="414"/>
        <end position="552"/>
    </location>
</feature>
<dbReference type="GO" id="GO:0005730">
    <property type="term" value="C:nucleolus"/>
    <property type="evidence" value="ECO:0007669"/>
    <property type="project" value="UniProtKB-SubCell"/>
</dbReference>
<dbReference type="InterPro" id="IPR042859">
    <property type="entry name" value="NOL11"/>
</dbReference>
<keyword evidence="3" id="KW-0805">Transcription regulation</keyword>
<comment type="caution">
    <text evidence="9">The sequence shown here is derived from an EMBL/GenBank/DDBJ whole genome shotgun (WGS) entry which is preliminary data.</text>
</comment>
<gene>
    <name evidence="9" type="primary">NOL11</name>
    <name evidence="9" type="ORF">TNIN_205261</name>
</gene>
<evidence type="ECO:0000256" key="1">
    <source>
        <dbReference type="ARBA" id="ARBA00004604"/>
    </source>
</evidence>
<dbReference type="GO" id="GO:0003723">
    <property type="term" value="F:RNA binding"/>
    <property type="evidence" value="ECO:0007669"/>
    <property type="project" value="TreeGrafter"/>
</dbReference>
<feature type="domain" description="Nucleolar protein 11 N-terminal" evidence="7">
    <location>
        <begin position="1"/>
        <end position="303"/>
    </location>
</feature>
<comment type="subcellular location">
    <subcellularLocation>
        <location evidence="1">Nucleus</location>
        <location evidence="1">Nucleolus</location>
    </subcellularLocation>
</comment>
<dbReference type="EMBL" id="BMAV01008691">
    <property type="protein sequence ID" value="GFY52430.1"/>
    <property type="molecule type" value="Genomic_DNA"/>
</dbReference>
<evidence type="ECO:0000259" key="8">
    <source>
        <dbReference type="Pfam" id="PF20998"/>
    </source>
</evidence>
<evidence type="ECO:0000256" key="6">
    <source>
        <dbReference type="ARBA" id="ARBA00023242"/>
    </source>
</evidence>
<keyword evidence="6" id="KW-0539">Nucleus</keyword>
<evidence type="ECO:0000256" key="3">
    <source>
        <dbReference type="ARBA" id="ARBA00023015"/>
    </source>
</evidence>
<dbReference type="PANTHER" id="PTHR15633:SF2">
    <property type="entry name" value="NUCLEOLAR PROTEIN 11"/>
    <property type="match status" value="1"/>
</dbReference>
<keyword evidence="4" id="KW-0010">Activator</keyword>
<dbReference type="AlphaFoldDB" id="A0A8X6XF26"/>
<dbReference type="InterPro" id="IPR048897">
    <property type="entry name" value="Nol11_C"/>
</dbReference>
<dbReference type="Proteomes" id="UP000886998">
    <property type="component" value="Unassembled WGS sequence"/>
</dbReference>
<name>A0A8X6XF26_9ARAC</name>
<evidence type="ECO:0000256" key="2">
    <source>
        <dbReference type="ARBA" id="ARBA00022552"/>
    </source>
</evidence>
<sequence length="554" mass="63596">MSKFGEEFIFSFQVGKKFFRLPVASVGENCYLVNEDSESVIKVHERKLLQSWRLKYPHNFTSPVAFDKEDDFIYCVVNNNVILKWTISLVTDDLYKNGSKFKFEEEVYGLIPVCHHRPLVLFKSGKIIRSEALTSELLPIGESFIEKGVKIIWADASAINSEINVVCLTQKVKVLQLHHFSVNGNKVTKYHNHPISHKTDMLSDWCLNKSTHSFITIWSSGLVLNYDLQSQVESTLLTLSDVENHAFAIDCMSSNHLAIMKSIPKQKEACLEMWDAKYKVLKAKKVLQNETSSEIKLSVIDSAVLYSSDGKLIEVPFNLENSTLAAAIGRFVVSDLKVQEFSFNHGELIQLSNSEQNFMEKMDTSENKQSSVDSTELFAERLMEKSSYLNFIPEAELINLLRLAIRCKFKKKKSNIDPDVVLCAVFSASYSEAFLVKYLKKLNLDDTLIILEILLSFLNNEFSFTSTNIKIPSDLQLFNWIFLTIQSHMGVLLLSKDKKNRNLFKKLQEYTSKQMEDCEGVENILFLLDAIQKKKKIMPEKQRHEKYCIETLEE</sequence>
<reference evidence="9" key="1">
    <citation type="submission" date="2020-08" db="EMBL/GenBank/DDBJ databases">
        <title>Multicomponent nature underlies the extraordinary mechanical properties of spider dragline silk.</title>
        <authorList>
            <person name="Kono N."/>
            <person name="Nakamura H."/>
            <person name="Mori M."/>
            <person name="Yoshida Y."/>
            <person name="Ohtoshi R."/>
            <person name="Malay A.D."/>
            <person name="Moran D.A.P."/>
            <person name="Tomita M."/>
            <person name="Numata K."/>
            <person name="Arakawa K."/>
        </authorList>
    </citation>
    <scope>NUCLEOTIDE SEQUENCE</scope>
</reference>
<dbReference type="PANTHER" id="PTHR15633">
    <property type="entry name" value="NUCLEOLAR PROTEIN 11"/>
    <property type="match status" value="1"/>
</dbReference>
<accession>A0A8X6XF26</accession>
<evidence type="ECO:0000259" key="7">
    <source>
        <dbReference type="Pfam" id="PF08168"/>
    </source>
</evidence>
<evidence type="ECO:0000313" key="9">
    <source>
        <dbReference type="EMBL" id="GFY52430.1"/>
    </source>
</evidence>
<keyword evidence="5" id="KW-0804">Transcription</keyword>
<proteinExistence type="predicted"/>
<evidence type="ECO:0000256" key="5">
    <source>
        <dbReference type="ARBA" id="ARBA00023163"/>
    </source>
</evidence>
<keyword evidence="10" id="KW-1185">Reference proteome</keyword>
<dbReference type="Pfam" id="PF20998">
    <property type="entry name" value="Nol11_C"/>
    <property type="match status" value="1"/>
</dbReference>
<keyword evidence="2" id="KW-0698">rRNA processing</keyword>
<evidence type="ECO:0000313" key="10">
    <source>
        <dbReference type="Proteomes" id="UP000886998"/>
    </source>
</evidence>
<dbReference type="Pfam" id="PF08168">
    <property type="entry name" value="NOL11_N"/>
    <property type="match status" value="1"/>
</dbReference>
<organism evidence="9 10">
    <name type="scientific">Trichonephila inaurata madagascariensis</name>
    <dbReference type="NCBI Taxonomy" id="2747483"/>
    <lineage>
        <taxon>Eukaryota</taxon>
        <taxon>Metazoa</taxon>
        <taxon>Ecdysozoa</taxon>
        <taxon>Arthropoda</taxon>
        <taxon>Chelicerata</taxon>
        <taxon>Arachnida</taxon>
        <taxon>Araneae</taxon>
        <taxon>Araneomorphae</taxon>
        <taxon>Entelegynae</taxon>
        <taxon>Araneoidea</taxon>
        <taxon>Nephilidae</taxon>
        <taxon>Trichonephila</taxon>
        <taxon>Trichonephila inaurata</taxon>
    </lineage>
</organism>
<dbReference type="InterPro" id="IPR012584">
    <property type="entry name" value="NOL11_N"/>
</dbReference>
<protein>
    <submittedName>
        <fullName evidence="9">Nucleolar protein 11</fullName>
    </submittedName>
</protein>
<dbReference type="GO" id="GO:0030490">
    <property type="term" value="P:maturation of SSU-rRNA"/>
    <property type="evidence" value="ECO:0007669"/>
    <property type="project" value="InterPro"/>
</dbReference>